<dbReference type="PANTHER" id="PTHR43050:SF1">
    <property type="entry name" value="SERINE RACEMASE"/>
    <property type="match status" value="1"/>
</dbReference>
<comment type="cofactor">
    <cofactor evidence="3">
        <name>Mn(2+)</name>
        <dbReference type="ChEBI" id="CHEBI:29035"/>
    </cofactor>
</comment>
<keyword evidence="5" id="KW-0460">Magnesium</keyword>
<protein>
    <submittedName>
        <fullName evidence="8">Pyridoxal-phosphate dependent enzyme</fullName>
    </submittedName>
</protein>
<comment type="caution">
    <text evidence="8">The sequence shown here is derived from an EMBL/GenBank/DDBJ whole genome shotgun (WGS) entry which is preliminary data.</text>
</comment>
<dbReference type="InterPro" id="IPR000634">
    <property type="entry name" value="Ser/Thr_deHydtase_PyrdxlP-BS"/>
</dbReference>
<accession>A0ABT7WEK1</accession>
<evidence type="ECO:0000256" key="2">
    <source>
        <dbReference type="ARBA" id="ARBA00001933"/>
    </source>
</evidence>
<dbReference type="Gene3D" id="3.40.50.1100">
    <property type="match status" value="2"/>
</dbReference>
<dbReference type="RefSeq" id="WP_289724691.1">
    <property type="nucleotide sequence ID" value="NZ_JAUDUY010000003.1"/>
</dbReference>
<keyword evidence="6" id="KW-0663">Pyridoxal phosphate</keyword>
<evidence type="ECO:0000256" key="4">
    <source>
        <dbReference type="ARBA" id="ARBA00001946"/>
    </source>
</evidence>
<comment type="cofactor">
    <cofactor evidence="2">
        <name>pyridoxal 5'-phosphate</name>
        <dbReference type="ChEBI" id="CHEBI:597326"/>
    </cofactor>
</comment>
<dbReference type="Proteomes" id="UP001174839">
    <property type="component" value="Unassembled WGS sequence"/>
</dbReference>
<dbReference type="PROSITE" id="PS00165">
    <property type="entry name" value="DEHYDRATASE_SER_THR"/>
    <property type="match status" value="1"/>
</dbReference>
<evidence type="ECO:0000256" key="3">
    <source>
        <dbReference type="ARBA" id="ARBA00001936"/>
    </source>
</evidence>
<sequence length="315" mass="33778">MIAYSPEALLECHRKIQPYLHRTPVLTSRLLNELSGASLFFKCENFQRGGSYKIRGATHAVLRKKEEGALPGVVTHSSGNFAQALSLAAQALEIPAYIVMPESAPEVKKQAVKQYGGIVYECESTLEAREVEAARIGKETGAIFIHPSNDPDVMLGQGTAALELLQDTDTLDFIVAPVGGGGLLGGTALAASYFGKGSVPIGAEPLAVDDAYRSLKAGKIMGNTNTDTIADGLKTVLGSYTFPVIQKHVQTIIRVEETEIIRAMHLIWERMKIVVEPSSAVTLAAVLKAPERFKGKRTGLIISGGNVDLAHLPFI</sequence>
<evidence type="ECO:0000256" key="1">
    <source>
        <dbReference type="ARBA" id="ARBA00001913"/>
    </source>
</evidence>
<dbReference type="InterPro" id="IPR001926">
    <property type="entry name" value="TrpB-like_PALP"/>
</dbReference>
<keyword evidence="9" id="KW-1185">Reference proteome</keyword>
<organism evidence="8 9">
    <name type="scientific">Robiginitalea aurantiaca</name>
    <dbReference type="NCBI Taxonomy" id="3056915"/>
    <lineage>
        <taxon>Bacteria</taxon>
        <taxon>Pseudomonadati</taxon>
        <taxon>Bacteroidota</taxon>
        <taxon>Flavobacteriia</taxon>
        <taxon>Flavobacteriales</taxon>
        <taxon>Flavobacteriaceae</taxon>
        <taxon>Robiginitalea</taxon>
    </lineage>
</organism>
<reference evidence="8" key="1">
    <citation type="submission" date="2023-06" db="EMBL/GenBank/DDBJ databases">
        <title>Robiginitalea aurantiacus sp. nov. and Algoriphagus sediminis sp. nov., isolated from coastal sediment.</title>
        <authorList>
            <person name="Zhou Z.Y."/>
            <person name="An J."/>
            <person name="Jia Y.W."/>
            <person name="Du Z.J."/>
        </authorList>
    </citation>
    <scope>NUCLEOTIDE SEQUENCE</scope>
    <source>
        <strain evidence="8">M39</strain>
    </source>
</reference>
<dbReference type="PANTHER" id="PTHR43050">
    <property type="entry name" value="SERINE / THREONINE RACEMASE FAMILY MEMBER"/>
    <property type="match status" value="1"/>
</dbReference>
<feature type="domain" description="Tryptophan synthase beta chain-like PALP" evidence="7">
    <location>
        <begin position="17"/>
        <end position="304"/>
    </location>
</feature>
<dbReference type="CDD" id="cd01562">
    <property type="entry name" value="Thr-dehyd"/>
    <property type="match status" value="1"/>
</dbReference>
<evidence type="ECO:0000313" key="9">
    <source>
        <dbReference type="Proteomes" id="UP001174839"/>
    </source>
</evidence>
<dbReference type="EMBL" id="JAUDUY010000003">
    <property type="protein sequence ID" value="MDM9631333.1"/>
    <property type="molecule type" value="Genomic_DNA"/>
</dbReference>
<evidence type="ECO:0000256" key="6">
    <source>
        <dbReference type="ARBA" id="ARBA00022898"/>
    </source>
</evidence>
<evidence type="ECO:0000313" key="8">
    <source>
        <dbReference type="EMBL" id="MDM9631333.1"/>
    </source>
</evidence>
<dbReference type="Pfam" id="PF00291">
    <property type="entry name" value="PALP"/>
    <property type="match status" value="1"/>
</dbReference>
<proteinExistence type="predicted"/>
<evidence type="ECO:0000256" key="5">
    <source>
        <dbReference type="ARBA" id="ARBA00022842"/>
    </source>
</evidence>
<dbReference type="InterPro" id="IPR036052">
    <property type="entry name" value="TrpB-like_PALP_sf"/>
</dbReference>
<comment type="cofactor">
    <cofactor evidence="4">
        <name>Mg(2+)</name>
        <dbReference type="ChEBI" id="CHEBI:18420"/>
    </cofactor>
</comment>
<name>A0ABT7WEK1_9FLAO</name>
<evidence type="ECO:0000259" key="7">
    <source>
        <dbReference type="Pfam" id="PF00291"/>
    </source>
</evidence>
<dbReference type="SUPFAM" id="SSF53686">
    <property type="entry name" value="Tryptophan synthase beta subunit-like PLP-dependent enzymes"/>
    <property type="match status" value="1"/>
</dbReference>
<comment type="cofactor">
    <cofactor evidence="1">
        <name>Ca(2+)</name>
        <dbReference type="ChEBI" id="CHEBI:29108"/>
    </cofactor>
</comment>
<gene>
    <name evidence="8" type="ORF">QU605_07620</name>
</gene>